<feature type="domain" description="N-acetyltransferase" evidence="1">
    <location>
        <begin position="21"/>
        <end position="161"/>
    </location>
</feature>
<dbReference type="EMBL" id="BOPG01000002">
    <property type="protein sequence ID" value="GIJ52590.1"/>
    <property type="molecule type" value="Genomic_DNA"/>
</dbReference>
<keyword evidence="3" id="KW-1185">Reference proteome</keyword>
<dbReference type="GO" id="GO:0016747">
    <property type="term" value="F:acyltransferase activity, transferring groups other than amino-acyl groups"/>
    <property type="evidence" value="ECO:0007669"/>
    <property type="project" value="InterPro"/>
</dbReference>
<evidence type="ECO:0000313" key="3">
    <source>
        <dbReference type="Proteomes" id="UP000612585"/>
    </source>
</evidence>
<name>A0A8J3YZI3_9ACTN</name>
<dbReference type="Proteomes" id="UP000612585">
    <property type="component" value="Unassembled WGS sequence"/>
</dbReference>
<protein>
    <submittedName>
        <fullName evidence="2">GNAT family N-acetyltransferase</fullName>
    </submittedName>
</protein>
<comment type="caution">
    <text evidence="2">The sequence shown here is derived from an EMBL/GenBank/DDBJ whole genome shotgun (WGS) entry which is preliminary data.</text>
</comment>
<dbReference type="Pfam" id="PF00583">
    <property type="entry name" value="Acetyltransf_1"/>
    <property type="match status" value="1"/>
</dbReference>
<reference evidence="2" key="1">
    <citation type="submission" date="2021-01" db="EMBL/GenBank/DDBJ databases">
        <title>Whole genome shotgun sequence of Virgisporangium aurantiacum NBRC 16421.</title>
        <authorList>
            <person name="Komaki H."/>
            <person name="Tamura T."/>
        </authorList>
    </citation>
    <scope>NUCLEOTIDE SEQUENCE</scope>
    <source>
        <strain evidence="2">NBRC 16421</strain>
    </source>
</reference>
<evidence type="ECO:0000259" key="1">
    <source>
        <dbReference type="PROSITE" id="PS51186"/>
    </source>
</evidence>
<dbReference type="RefSeq" id="WP_203985702.1">
    <property type="nucleotide sequence ID" value="NZ_BOPG01000002.1"/>
</dbReference>
<dbReference type="InterPro" id="IPR000182">
    <property type="entry name" value="GNAT_dom"/>
</dbReference>
<dbReference type="CDD" id="cd04301">
    <property type="entry name" value="NAT_SF"/>
    <property type="match status" value="1"/>
</dbReference>
<gene>
    <name evidence="2" type="ORF">Vau01_001060</name>
</gene>
<proteinExistence type="predicted"/>
<evidence type="ECO:0000313" key="2">
    <source>
        <dbReference type="EMBL" id="GIJ52590.1"/>
    </source>
</evidence>
<dbReference type="PROSITE" id="PS51186">
    <property type="entry name" value="GNAT"/>
    <property type="match status" value="1"/>
</dbReference>
<organism evidence="2 3">
    <name type="scientific">Virgisporangium aurantiacum</name>
    <dbReference type="NCBI Taxonomy" id="175570"/>
    <lineage>
        <taxon>Bacteria</taxon>
        <taxon>Bacillati</taxon>
        <taxon>Actinomycetota</taxon>
        <taxon>Actinomycetes</taxon>
        <taxon>Micromonosporales</taxon>
        <taxon>Micromonosporaceae</taxon>
        <taxon>Virgisporangium</taxon>
    </lineage>
</organism>
<dbReference type="InterPro" id="IPR016181">
    <property type="entry name" value="Acyl_CoA_acyltransferase"/>
</dbReference>
<accession>A0A8J3YZI3</accession>
<sequence>MDLDWLDPHQLDPRDAAGALAVLEVARAADTPVLAPMLTTSFTHRLEHGWDGDPPLTAVHRDARGRIDAVLDVWLPRWDNRHIGLIGVTVDPLSRGTGLGRALYEAGVERARADNRTTILSETYDYPAGVGFLTAMGLSPAAENIMRRQDPAELDWTRLDGLYEAAERKATAYDLVRVAGLTPADQLDAVAVMTAAINDSPMDGLDVEDDVYTPERVHRFETAQLARGRRIYRLMARHRDTGELAGHTMVGVDRERPWLGFQFDTSVVRAHRGNRLGLLLKIGMLRWLAVEEPQLRSVDTGNAASNSYMISINDAIGYKVIGSVLEYQVKQS</sequence>
<dbReference type="AlphaFoldDB" id="A0A8J3YZI3"/>
<dbReference type="SUPFAM" id="SSF55729">
    <property type="entry name" value="Acyl-CoA N-acyltransferases (Nat)"/>
    <property type="match status" value="2"/>
</dbReference>
<dbReference type="Gene3D" id="3.40.630.30">
    <property type="match status" value="1"/>
</dbReference>